<gene>
    <name evidence="1" type="ORF">Amon02_000303600</name>
</gene>
<evidence type="ECO:0000313" key="2">
    <source>
        <dbReference type="Proteomes" id="UP001165064"/>
    </source>
</evidence>
<protein>
    <submittedName>
        <fullName evidence="1">Unnamed protein product</fullName>
    </submittedName>
</protein>
<organism evidence="1 2">
    <name type="scientific">Ambrosiozyma monospora</name>
    <name type="common">Yeast</name>
    <name type="synonym">Endomycopsis monosporus</name>
    <dbReference type="NCBI Taxonomy" id="43982"/>
    <lineage>
        <taxon>Eukaryota</taxon>
        <taxon>Fungi</taxon>
        <taxon>Dikarya</taxon>
        <taxon>Ascomycota</taxon>
        <taxon>Saccharomycotina</taxon>
        <taxon>Pichiomycetes</taxon>
        <taxon>Pichiales</taxon>
        <taxon>Pichiaceae</taxon>
        <taxon>Ambrosiozyma</taxon>
    </lineage>
</organism>
<name>A0ACB5SZ64_AMBMO</name>
<dbReference type="EMBL" id="BSXS01001849">
    <property type="protein sequence ID" value="GME77438.1"/>
    <property type="molecule type" value="Genomic_DNA"/>
</dbReference>
<proteinExistence type="predicted"/>
<keyword evidence="2" id="KW-1185">Reference proteome</keyword>
<sequence length="213" mass="23714">MTVYSHSYPKKPTRPSFTNINPDTFIQPNIASIFFICFNPLYWNFGARLEYNTGLLSKLCGGSKTIAVYLFSLSVFVLGLIRDEIYRDAISQQPTSPYLDNDLIKLLGVLSFGIGSVFVATSMYSLGIVGTYLGDHFGFLMKERITSFPFSVLNNPMYVGSTLCFLGTALFYGKPAGLAASAFVYTMYQIVEFIEEPFTAKIYSKRGSGEKSE</sequence>
<comment type="caution">
    <text evidence="1">The sequence shown here is derived from an EMBL/GenBank/DDBJ whole genome shotgun (WGS) entry which is preliminary data.</text>
</comment>
<reference evidence="1" key="1">
    <citation type="submission" date="2023-04" db="EMBL/GenBank/DDBJ databases">
        <title>Ambrosiozyma monospora NBRC 10751.</title>
        <authorList>
            <person name="Ichikawa N."/>
            <person name="Sato H."/>
            <person name="Tonouchi N."/>
        </authorList>
    </citation>
    <scope>NUCLEOTIDE SEQUENCE</scope>
    <source>
        <strain evidence="1">NBRC 10751</strain>
    </source>
</reference>
<evidence type="ECO:0000313" key="1">
    <source>
        <dbReference type="EMBL" id="GME77438.1"/>
    </source>
</evidence>
<accession>A0ACB5SZ64</accession>
<dbReference type="Proteomes" id="UP001165064">
    <property type="component" value="Unassembled WGS sequence"/>
</dbReference>